<protein>
    <recommendedName>
        <fullName evidence="3">G-protein coupled receptors family 1 profile domain-containing protein</fullName>
    </recommendedName>
</protein>
<dbReference type="PANTHER" id="PTHR46709">
    <property type="entry name" value="PROTEIN CBG23488-RELATED"/>
    <property type="match status" value="1"/>
</dbReference>
<reference evidence="1 2" key="1">
    <citation type="submission" date="2019-10" db="EMBL/GenBank/DDBJ databases">
        <title>Assembly and Annotation for the nematode Trichostrongylus colubriformis.</title>
        <authorList>
            <person name="Martin J."/>
        </authorList>
    </citation>
    <scope>NUCLEOTIDE SEQUENCE [LARGE SCALE GENOMIC DNA]</scope>
    <source>
        <strain evidence="1">G859</strain>
        <tissue evidence="1">Whole worm</tissue>
    </source>
</reference>
<name>A0AAN8ILI5_TRICO</name>
<proteinExistence type="predicted"/>
<evidence type="ECO:0000313" key="2">
    <source>
        <dbReference type="Proteomes" id="UP001331761"/>
    </source>
</evidence>
<dbReference type="SUPFAM" id="SSF81321">
    <property type="entry name" value="Family A G protein-coupled receptor-like"/>
    <property type="match status" value="1"/>
</dbReference>
<gene>
    <name evidence="1" type="ORF">GCK32_018153</name>
</gene>
<organism evidence="1 2">
    <name type="scientific">Trichostrongylus colubriformis</name>
    <name type="common">Black scour worm</name>
    <dbReference type="NCBI Taxonomy" id="6319"/>
    <lineage>
        <taxon>Eukaryota</taxon>
        <taxon>Metazoa</taxon>
        <taxon>Ecdysozoa</taxon>
        <taxon>Nematoda</taxon>
        <taxon>Chromadorea</taxon>
        <taxon>Rhabditida</taxon>
        <taxon>Rhabditina</taxon>
        <taxon>Rhabditomorpha</taxon>
        <taxon>Strongyloidea</taxon>
        <taxon>Trichostrongylidae</taxon>
        <taxon>Trichostrongylus</taxon>
    </lineage>
</organism>
<dbReference type="AlphaFoldDB" id="A0AAN8ILI5"/>
<dbReference type="EMBL" id="WIXE01009974">
    <property type="protein sequence ID" value="KAK5977971.1"/>
    <property type="molecule type" value="Genomic_DNA"/>
</dbReference>
<evidence type="ECO:0008006" key="3">
    <source>
        <dbReference type="Google" id="ProtNLM"/>
    </source>
</evidence>
<evidence type="ECO:0000313" key="1">
    <source>
        <dbReference type="EMBL" id="KAK5977971.1"/>
    </source>
</evidence>
<sequence>MLLPAHVIFYRYSIRPMIAYWFEYVRIVHCIQHICVTICNYLLVVASVERFFASCPEGKQKKLLVFLVRRKAGKIIVIVLMSIVLKGTILLETRIDYLPHCDDLERYVPVLANQLDSLGAIRYWGRKMSTVIVPSFILIYCNCQIVMELRQKHKEHQQKSIKKRSARSSVTTS</sequence>
<dbReference type="Gene3D" id="1.20.1070.10">
    <property type="entry name" value="Rhodopsin 7-helix transmembrane proteins"/>
    <property type="match status" value="1"/>
</dbReference>
<dbReference type="Proteomes" id="UP001331761">
    <property type="component" value="Unassembled WGS sequence"/>
</dbReference>
<keyword evidence="2" id="KW-1185">Reference proteome</keyword>
<accession>A0AAN8ILI5</accession>
<comment type="caution">
    <text evidence="1">The sequence shown here is derived from an EMBL/GenBank/DDBJ whole genome shotgun (WGS) entry which is preliminary data.</text>
</comment>